<dbReference type="Pfam" id="PF00768">
    <property type="entry name" value="Peptidase_S11"/>
    <property type="match status" value="1"/>
</dbReference>
<dbReference type="PRINTS" id="PR00725">
    <property type="entry name" value="DADACBPTASE1"/>
</dbReference>
<dbReference type="RefSeq" id="WP_345637883.1">
    <property type="nucleotide sequence ID" value="NZ_BAABJQ010000036.1"/>
</dbReference>
<evidence type="ECO:0000259" key="9">
    <source>
        <dbReference type="Pfam" id="PF00768"/>
    </source>
</evidence>
<organism evidence="10 11">
    <name type="scientific">Rugosimonospora acidiphila</name>
    <dbReference type="NCBI Taxonomy" id="556531"/>
    <lineage>
        <taxon>Bacteria</taxon>
        <taxon>Bacillati</taxon>
        <taxon>Actinomycetota</taxon>
        <taxon>Actinomycetes</taxon>
        <taxon>Micromonosporales</taxon>
        <taxon>Micromonosporaceae</taxon>
        <taxon>Rugosimonospora</taxon>
    </lineage>
</organism>
<feature type="compositionally biased region" description="Pro residues" evidence="8">
    <location>
        <begin position="116"/>
        <end position="134"/>
    </location>
</feature>
<gene>
    <name evidence="10" type="ORF">GCM10023322_74370</name>
</gene>
<dbReference type="SUPFAM" id="SSF56601">
    <property type="entry name" value="beta-lactamase/transpeptidase-like"/>
    <property type="match status" value="1"/>
</dbReference>
<sequence>MPPRDGGGRRPAPRPAVYVPRRGDAPADPEPADHDWAEPEPTAPDWVEPEWAGRPVGDPAGGHRRGLAIAALALAVLAAGGTTALATRRPHDTASWTPGRSRPIAHARQLAQAAPSPLPSPSPSPTPAAVPPPATYTVPGAAPAVPWPATGQATLRVVGVGRLGATPGQHPVPIASVTKVMTAYVVLRDHPLSAGGDGPTLTVTAAEAAAYPDEVAKNESLVRVAAGEVLTERQALDALLLPSADNIALILARWDAGDVPRFLAKMNATAAGLGMTSTHYTDPSGYEASTRSTADDQTLLAARAMRIPAFARIVAQRSAAVPLAGTVRNYNTLLGSDGVDGIKTGSTSAAGGCLLFAAHARVAGQDLTIVGAVLGQPGTTMYGLPQALAASRALIQAAQRTVGPHPLIPAGQAIATVGGVRLAAAATVTVIGWPGLTWRTRLHAAAHPVPGAGAGTLELDGAESHQSVALTALP</sequence>
<keyword evidence="6" id="KW-0961">Cell wall biogenesis/degradation</keyword>
<dbReference type="InterPro" id="IPR012338">
    <property type="entry name" value="Beta-lactam/transpept-like"/>
</dbReference>
<evidence type="ECO:0000256" key="5">
    <source>
        <dbReference type="ARBA" id="ARBA00022984"/>
    </source>
</evidence>
<dbReference type="Gene3D" id="3.40.710.10">
    <property type="entry name" value="DD-peptidase/beta-lactamase superfamily"/>
    <property type="match status" value="1"/>
</dbReference>
<protein>
    <recommendedName>
        <fullName evidence="9">Peptidase S11 D-alanyl-D-alanine carboxypeptidase A N-terminal domain-containing protein</fullName>
    </recommendedName>
</protein>
<dbReference type="InterPro" id="IPR001967">
    <property type="entry name" value="Peptidase_S11_N"/>
</dbReference>
<accession>A0ABP9SQD2</accession>
<feature type="domain" description="Peptidase S11 D-alanyl-D-alanine carboxypeptidase A N-terminal" evidence="9">
    <location>
        <begin position="170"/>
        <end position="360"/>
    </location>
</feature>
<keyword evidence="4" id="KW-0133">Cell shape</keyword>
<dbReference type="InterPro" id="IPR018044">
    <property type="entry name" value="Peptidase_S11"/>
</dbReference>
<dbReference type="EMBL" id="BAABJQ010000036">
    <property type="protein sequence ID" value="GAA5199216.1"/>
    <property type="molecule type" value="Genomic_DNA"/>
</dbReference>
<keyword evidence="5" id="KW-0573">Peptidoglycan synthesis</keyword>
<evidence type="ECO:0000313" key="11">
    <source>
        <dbReference type="Proteomes" id="UP001501570"/>
    </source>
</evidence>
<comment type="similarity">
    <text evidence="1 7">Belongs to the peptidase S11 family.</text>
</comment>
<evidence type="ECO:0000256" key="3">
    <source>
        <dbReference type="ARBA" id="ARBA00022801"/>
    </source>
</evidence>
<dbReference type="PANTHER" id="PTHR21581">
    <property type="entry name" value="D-ALANYL-D-ALANINE CARBOXYPEPTIDASE"/>
    <property type="match status" value="1"/>
</dbReference>
<proteinExistence type="inferred from homology"/>
<evidence type="ECO:0000256" key="4">
    <source>
        <dbReference type="ARBA" id="ARBA00022960"/>
    </source>
</evidence>
<name>A0ABP9SQD2_9ACTN</name>
<dbReference type="PANTHER" id="PTHR21581:SF33">
    <property type="entry name" value="D-ALANYL-D-ALANINE CARBOXYPEPTIDASE DACB"/>
    <property type="match status" value="1"/>
</dbReference>
<dbReference type="Proteomes" id="UP001501570">
    <property type="component" value="Unassembled WGS sequence"/>
</dbReference>
<comment type="caution">
    <text evidence="10">The sequence shown here is derived from an EMBL/GenBank/DDBJ whole genome shotgun (WGS) entry which is preliminary data.</text>
</comment>
<evidence type="ECO:0000256" key="7">
    <source>
        <dbReference type="RuleBase" id="RU004016"/>
    </source>
</evidence>
<keyword evidence="2" id="KW-0732">Signal</keyword>
<reference evidence="11" key="1">
    <citation type="journal article" date="2019" name="Int. J. Syst. Evol. Microbiol.">
        <title>The Global Catalogue of Microorganisms (GCM) 10K type strain sequencing project: providing services to taxonomists for standard genome sequencing and annotation.</title>
        <authorList>
            <consortium name="The Broad Institute Genomics Platform"/>
            <consortium name="The Broad Institute Genome Sequencing Center for Infectious Disease"/>
            <person name="Wu L."/>
            <person name="Ma J."/>
        </authorList>
    </citation>
    <scope>NUCLEOTIDE SEQUENCE [LARGE SCALE GENOMIC DNA]</scope>
    <source>
        <strain evidence="11">JCM 18304</strain>
    </source>
</reference>
<evidence type="ECO:0000256" key="2">
    <source>
        <dbReference type="ARBA" id="ARBA00022729"/>
    </source>
</evidence>
<feature type="region of interest" description="Disordered" evidence="8">
    <location>
        <begin position="108"/>
        <end position="135"/>
    </location>
</feature>
<evidence type="ECO:0000256" key="6">
    <source>
        <dbReference type="ARBA" id="ARBA00023316"/>
    </source>
</evidence>
<evidence type="ECO:0000256" key="8">
    <source>
        <dbReference type="SAM" id="MobiDB-lite"/>
    </source>
</evidence>
<evidence type="ECO:0000256" key="1">
    <source>
        <dbReference type="ARBA" id="ARBA00007164"/>
    </source>
</evidence>
<feature type="region of interest" description="Disordered" evidence="8">
    <location>
        <begin position="1"/>
        <end position="59"/>
    </location>
</feature>
<evidence type="ECO:0000313" key="10">
    <source>
        <dbReference type="EMBL" id="GAA5199216.1"/>
    </source>
</evidence>
<feature type="compositionally biased region" description="Basic and acidic residues" evidence="8">
    <location>
        <begin position="21"/>
        <end position="37"/>
    </location>
</feature>
<keyword evidence="11" id="KW-1185">Reference proteome</keyword>
<keyword evidence="3" id="KW-0378">Hydrolase</keyword>